<keyword evidence="2" id="KW-1185">Reference proteome</keyword>
<reference evidence="1 2" key="1">
    <citation type="submission" date="2019-12" db="EMBL/GenBank/DDBJ databases">
        <title>Genomic-based taxomic classification of the family Erythrobacteraceae.</title>
        <authorList>
            <person name="Xu L."/>
        </authorList>
    </citation>
    <scope>NUCLEOTIDE SEQUENCE [LARGE SCALE GENOMIC DNA]</scope>
    <source>
        <strain evidence="1 2">JCM 17468</strain>
    </source>
</reference>
<dbReference type="Pfam" id="PF13852">
    <property type="entry name" value="DUF4197"/>
    <property type="match status" value="1"/>
</dbReference>
<evidence type="ECO:0000313" key="2">
    <source>
        <dbReference type="Proteomes" id="UP000430272"/>
    </source>
</evidence>
<sequence length="246" mass="25898">MTDILTLRTGVSTLERPTGRRAFLGKVGGGLGAGAALLSLPACTSFGNGGFSLVDAVERLLFLSSERAFTRMLQPDGFWDAQVAQLGLGGLLGARGDVLGRILTSALFKNRLEDAFANFAYDAAYRAAPIVTDAVRVIGFQNAIDLVRGGPTAATSYLRGSMGSRLIDAMVPELGQAMRVAQDPLVGELLAGLTGVDVPRIATTFASRIDDTIWTEIGREESFIRDNPSSVNDPLIAGVFGAEAAF</sequence>
<comment type="caution">
    <text evidence="1">The sequence shown here is derived from an EMBL/GenBank/DDBJ whole genome shotgun (WGS) entry which is preliminary data.</text>
</comment>
<evidence type="ECO:0000313" key="1">
    <source>
        <dbReference type="EMBL" id="MXO52861.1"/>
    </source>
</evidence>
<dbReference type="RefSeq" id="WP_160659788.1">
    <property type="nucleotide sequence ID" value="NZ_BAABDV010000001.1"/>
</dbReference>
<accession>A0A844Y4E3</accession>
<proteinExistence type="predicted"/>
<name>A0A844Y4E3_9SPHN</name>
<organism evidence="1 2">
    <name type="scientific">Qipengyuania pelagi</name>
    <dbReference type="NCBI Taxonomy" id="994320"/>
    <lineage>
        <taxon>Bacteria</taxon>
        <taxon>Pseudomonadati</taxon>
        <taxon>Pseudomonadota</taxon>
        <taxon>Alphaproteobacteria</taxon>
        <taxon>Sphingomonadales</taxon>
        <taxon>Erythrobacteraceae</taxon>
        <taxon>Qipengyuania</taxon>
    </lineage>
</organism>
<protein>
    <submittedName>
        <fullName evidence="1">DUF4197 family protein</fullName>
    </submittedName>
</protein>
<dbReference type="Proteomes" id="UP000430272">
    <property type="component" value="Unassembled WGS sequence"/>
</dbReference>
<dbReference type="InterPro" id="IPR025245">
    <property type="entry name" value="DUF4197"/>
</dbReference>
<dbReference type="OrthoDB" id="9789685at2"/>
<dbReference type="AlphaFoldDB" id="A0A844Y4E3"/>
<dbReference type="EMBL" id="WTYD01000001">
    <property type="protein sequence ID" value="MXO52861.1"/>
    <property type="molecule type" value="Genomic_DNA"/>
</dbReference>
<gene>
    <name evidence="1" type="ORF">GRI47_02420</name>
</gene>